<organism evidence="2 3">
    <name type="scientific">Streptosporangium becharense</name>
    <dbReference type="NCBI Taxonomy" id="1816182"/>
    <lineage>
        <taxon>Bacteria</taxon>
        <taxon>Bacillati</taxon>
        <taxon>Actinomycetota</taxon>
        <taxon>Actinomycetes</taxon>
        <taxon>Streptosporangiales</taxon>
        <taxon>Streptosporangiaceae</taxon>
        <taxon>Streptosporangium</taxon>
    </lineage>
</organism>
<dbReference type="AlphaFoldDB" id="A0A7W9II18"/>
<dbReference type="Pfam" id="PF14030">
    <property type="entry name" value="DUF4245"/>
    <property type="match status" value="1"/>
</dbReference>
<comment type="caution">
    <text evidence="2">The sequence shown here is derived from an EMBL/GenBank/DDBJ whole genome shotgun (WGS) entry which is preliminary data.</text>
</comment>
<reference evidence="2 3" key="1">
    <citation type="submission" date="2020-08" db="EMBL/GenBank/DDBJ databases">
        <title>Sequencing the genomes of 1000 actinobacteria strains.</title>
        <authorList>
            <person name="Klenk H.-P."/>
        </authorList>
    </citation>
    <scope>NUCLEOTIDE SEQUENCE [LARGE SCALE GENOMIC DNA]</scope>
    <source>
        <strain evidence="2 3">DSM 46887</strain>
    </source>
</reference>
<evidence type="ECO:0000256" key="1">
    <source>
        <dbReference type="SAM" id="Phobius"/>
    </source>
</evidence>
<evidence type="ECO:0000313" key="3">
    <source>
        <dbReference type="Proteomes" id="UP000540685"/>
    </source>
</evidence>
<name>A0A7W9II18_9ACTN</name>
<dbReference type="RefSeq" id="WP_184544896.1">
    <property type="nucleotide sequence ID" value="NZ_JACHMP010000001.1"/>
</dbReference>
<keyword evidence="1" id="KW-1133">Transmembrane helix</keyword>
<dbReference type="InterPro" id="IPR025339">
    <property type="entry name" value="DUF4245"/>
</dbReference>
<keyword evidence="1" id="KW-0812">Transmembrane</keyword>
<protein>
    <recommendedName>
        <fullName evidence="4">DUF4245 domain-containing protein</fullName>
    </recommendedName>
</protein>
<feature type="transmembrane region" description="Helical" evidence="1">
    <location>
        <begin position="7"/>
        <end position="28"/>
    </location>
</feature>
<dbReference type="EMBL" id="JACHMP010000001">
    <property type="protein sequence ID" value="MBB5821134.1"/>
    <property type="molecule type" value="Genomic_DNA"/>
</dbReference>
<evidence type="ECO:0008006" key="4">
    <source>
        <dbReference type="Google" id="ProtNLM"/>
    </source>
</evidence>
<dbReference type="Proteomes" id="UP000540685">
    <property type="component" value="Unassembled WGS sequence"/>
</dbReference>
<proteinExistence type="predicted"/>
<gene>
    <name evidence="2" type="ORF">F4562_004196</name>
</gene>
<evidence type="ECO:0000313" key="2">
    <source>
        <dbReference type="EMBL" id="MBB5821134.1"/>
    </source>
</evidence>
<keyword evidence="1" id="KW-0472">Membrane</keyword>
<keyword evidence="3" id="KW-1185">Reference proteome</keyword>
<sequence length="182" mass="19954">MRKFTEGFYAYAFAMAVCLAGVGVFLLITPQSRTERIPAVDYSFALADLRRTAPYQVWAPERVPEGWVPTSSKATKEKGTATWRLGFATAKRPDADRSHAMLAQSNEQPAAGFASRLANTSQVTGTVQVGGVSWEQRVREDKDQRSLVRVLPDVTIVVTGTASWEELSTLAGSLKQQEKITS</sequence>
<accession>A0A7W9II18</accession>